<evidence type="ECO:0000256" key="3">
    <source>
        <dbReference type="ARBA" id="ARBA00022954"/>
    </source>
</evidence>
<name>A0A140NGH8_PROSM</name>
<accession>A0A140NGH8</accession>
<dbReference type="OrthoDB" id="9796287at2"/>
<reference evidence="6 7" key="1">
    <citation type="journal article" date="2012" name="J. Bacteriol.">
        <title>Complete Genome Sequence of Providencia stuartii Clinical Isolate MRSN 2154.</title>
        <authorList>
            <person name="Clifford R.J."/>
            <person name="Hang J."/>
            <person name="Riley M.C."/>
            <person name="Onmus-Leone F."/>
            <person name="Kuschner R.A."/>
            <person name="Lesho E.P."/>
            <person name="Waterman P.E."/>
        </authorList>
    </citation>
    <scope>NUCLEOTIDE SEQUENCE [LARGE SCALE GENOMIC DNA]</scope>
    <source>
        <strain evidence="6 7">MRSN 2154</strain>
    </source>
</reference>
<dbReference type="Proteomes" id="UP000005012">
    <property type="component" value="Chromosome"/>
</dbReference>
<dbReference type="GO" id="GO:0009451">
    <property type="term" value="P:RNA modification"/>
    <property type="evidence" value="ECO:0007669"/>
    <property type="project" value="InterPro"/>
</dbReference>
<dbReference type="KEGG" id="psi:S70_03580"/>
<dbReference type="GO" id="GO:0016226">
    <property type="term" value="P:iron-sulfur cluster assembly"/>
    <property type="evidence" value="ECO:0007669"/>
    <property type="project" value="TreeGrafter"/>
</dbReference>
<dbReference type="InterPro" id="IPR029043">
    <property type="entry name" value="GcvT/YgfZ_C"/>
</dbReference>
<dbReference type="NCBIfam" id="NF007110">
    <property type="entry name" value="PRK09559.1"/>
    <property type="match status" value="1"/>
</dbReference>
<dbReference type="InterPro" id="IPR048451">
    <property type="entry name" value="YgfZ_barrel"/>
</dbReference>
<dbReference type="HOGENOM" id="CLU_007884_6_1_6"/>
<sequence length="329" mass="36378">MTTEVAHSKQFPLDSQSLPLILISLENWGLIHLHGLDAEKYLQGQVTADVSAMTPAQHTLTAHCDPKGKMWSDLRLFHHLDGFSYIERASVLDSQLAELKKYAVFSKVTFEHKQELKLLGVAGKGAREALATIFTTLPDAENQVTVDGVSTILHYALPNERFLIVTDQATAQKITDSLNAEVVNDEQWLSLEIEAGYAVIEQASSAQHLPQATNLQALPYGISFKKGCYTGQEMVARAKFRGANKRAMYWLKGTATSVPAVGEGVEWQLGDKWRRTGTVLAAVKLANGEVNIQIIMNNDMEADSVFRVTGDEQSHLTIQPLPYSLEEEK</sequence>
<dbReference type="Gene3D" id="3.30.70.1400">
    <property type="entry name" value="Aminomethyltransferase beta-barrel domains"/>
    <property type="match status" value="1"/>
</dbReference>
<dbReference type="PANTHER" id="PTHR22602:SF0">
    <property type="entry name" value="TRANSFERASE CAF17, MITOCHONDRIAL-RELATED"/>
    <property type="match status" value="1"/>
</dbReference>
<feature type="binding site" evidence="4">
    <location>
        <position position="28"/>
    </location>
    <ligand>
        <name>folate</name>
        <dbReference type="ChEBI" id="CHEBI:62501"/>
    </ligand>
</feature>
<protein>
    <recommendedName>
        <fullName evidence="4">tRNA-modifying protein YgfZ</fullName>
    </recommendedName>
</protein>
<dbReference type="SUPFAM" id="SSF103025">
    <property type="entry name" value="Folate-binding domain"/>
    <property type="match status" value="1"/>
</dbReference>
<dbReference type="EMBL" id="CP003488">
    <property type="protein sequence ID" value="AFH92599.1"/>
    <property type="molecule type" value="Genomic_DNA"/>
</dbReference>
<dbReference type="FunFam" id="2.40.30.160:FF:000001">
    <property type="entry name" value="tRNA-modifying protein YgfZ"/>
    <property type="match status" value="1"/>
</dbReference>
<comment type="subcellular location">
    <subcellularLocation>
        <location evidence="4">Cytoplasm</location>
    </subcellularLocation>
</comment>
<gene>
    <name evidence="6" type="ordered locus">S70_03580</name>
</gene>
<evidence type="ECO:0000256" key="1">
    <source>
        <dbReference type="ARBA" id="ARBA00022490"/>
    </source>
</evidence>
<evidence type="ECO:0000313" key="6">
    <source>
        <dbReference type="EMBL" id="AFH92599.1"/>
    </source>
</evidence>
<dbReference type="InterPro" id="IPR023758">
    <property type="entry name" value="tRNA-modifying_YgfZ"/>
</dbReference>
<dbReference type="GO" id="GO:0005542">
    <property type="term" value="F:folic acid binding"/>
    <property type="evidence" value="ECO:0007669"/>
    <property type="project" value="UniProtKB-UniRule"/>
</dbReference>
<dbReference type="HAMAP" id="MF_01175">
    <property type="entry name" value="tRNA_modifying_YgfZ"/>
    <property type="match status" value="1"/>
</dbReference>
<reference evidence="7" key="2">
    <citation type="submission" date="2012-04" db="EMBL/GenBank/DDBJ databases">
        <title>Complete genome sequence of Providencia stuartii clinical isolate MRSN 2154.</title>
        <authorList>
            <person name="Clifford R.J."/>
            <person name="Hang J."/>
            <person name="Riley M.C."/>
            <person name="Onmus-Leone F."/>
            <person name="Kuschner R.A."/>
            <person name="Lesho E.P."/>
            <person name="Waterman P.E."/>
        </authorList>
    </citation>
    <scope>NUCLEOTIDE SEQUENCE [LARGE SCALE GENOMIC DNA]</scope>
    <source>
        <strain evidence="7">MRSN 2154</strain>
    </source>
</reference>
<evidence type="ECO:0000256" key="4">
    <source>
        <dbReference type="HAMAP-Rule" id="MF_01175"/>
    </source>
</evidence>
<evidence type="ECO:0000256" key="2">
    <source>
        <dbReference type="ARBA" id="ARBA00022694"/>
    </source>
</evidence>
<keyword evidence="3 4" id="KW-0290">Folate-binding</keyword>
<comment type="function">
    <text evidence="4">Folate-binding protein involved in regulating the level of ATP-DnaA and in the modification of some tRNAs. It is probably a key factor in regulatory networks that act via tRNA modification, such as initiation of chromosomal replication.</text>
</comment>
<keyword evidence="2 4" id="KW-0819">tRNA processing</keyword>
<dbReference type="AlphaFoldDB" id="A0A140NGH8"/>
<comment type="similarity">
    <text evidence="4">Belongs to the tRNA-modifying YgfZ family.</text>
</comment>
<proteinExistence type="inferred from homology"/>
<dbReference type="GO" id="GO:0008033">
    <property type="term" value="P:tRNA processing"/>
    <property type="evidence" value="ECO:0007669"/>
    <property type="project" value="UniProtKB-UniRule"/>
</dbReference>
<dbReference type="InterPro" id="IPR017703">
    <property type="entry name" value="YgfZ/GCV_T_CS"/>
</dbReference>
<dbReference type="PIRSF" id="PIRSF006487">
    <property type="entry name" value="GcvT"/>
    <property type="match status" value="1"/>
</dbReference>
<organism evidence="6 7">
    <name type="scientific">Providencia stuartii (strain MRSN 2154)</name>
    <dbReference type="NCBI Taxonomy" id="1157951"/>
    <lineage>
        <taxon>Bacteria</taxon>
        <taxon>Pseudomonadati</taxon>
        <taxon>Pseudomonadota</taxon>
        <taxon>Gammaproteobacteria</taxon>
        <taxon>Enterobacterales</taxon>
        <taxon>Morganellaceae</taxon>
        <taxon>Providencia</taxon>
    </lineage>
</organism>
<feature type="domain" description="tRNA-modifying protein YgfZ-like beta-barrel" evidence="5">
    <location>
        <begin position="244"/>
        <end position="311"/>
    </location>
</feature>
<dbReference type="Gene3D" id="3.30.70.1630">
    <property type="match status" value="1"/>
</dbReference>
<evidence type="ECO:0000313" key="7">
    <source>
        <dbReference type="Proteomes" id="UP000005012"/>
    </source>
</evidence>
<keyword evidence="1 4" id="KW-0963">Cytoplasm</keyword>
<dbReference type="PATRIC" id="fig|1157951.4.peg.706"/>
<dbReference type="Pfam" id="PF21130">
    <property type="entry name" value="YgfZ_barrel"/>
    <property type="match status" value="1"/>
</dbReference>
<dbReference type="NCBIfam" id="TIGR03317">
    <property type="entry name" value="ygfZ_signature"/>
    <property type="match status" value="1"/>
</dbReference>
<dbReference type="Gene3D" id="2.40.30.160">
    <property type="match status" value="1"/>
</dbReference>
<evidence type="ECO:0000259" key="5">
    <source>
        <dbReference type="Pfam" id="PF21130"/>
    </source>
</evidence>
<dbReference type="RefSeq" id="WP_004921711.1">
    <property type="nucleotide sequence ID" value="NC_017731.1"/>
</dbReference>
<dbReference type="GeneID" id="93518553"/>
<dbReference type="GO" id="GO:0005737">
    <property type="term" value="C:cytoplasm"/>
    <property type="evidence" value="ECO:0007669"/>
    <property type="project" value="UniProtKB-SubCell"/>
</dbReference>
<dbReference type="FunFam" id="3.30.70.1400:FF:000002">
    <property type="entry name" value="tRNA-modifying protein YgfZ"/>
    <property type="match status" value="1"/>
</dbReference>
<dbReference type="PANTHER" id="PTHR22602">
    <property type="entry name" value="TRANSFERASE CAF17, MITOCHONDRIAL-RELATED"/>
    <property type="match status" value="1"/>
</dbReference>
<dbReference type="InterPro" id="IPR045179">
    <property type="entry name" value="YgfZ/GcvT"/>
</dbReference>
<dbReference type="SUPFAM" id="SSF101790">
    <property type="entry name" value="Aminomethyltransferase beta-barrel domain"/>
    <property type="match status" value="1"/>
</dbReference>
<feature type="binding site" evidence="4">
    <location>
        <position position="188"/>
    </location>
    <ligand>
        <name>folate</name>
        <dbReference type="ChEBI" id="CHEBI:62501"/>
    </ligand>
</feature>